<reference evidence="4" key="1">
    <citation type="submission" date="2017-02" db="EMBL/GenBank/DDBJ databases">
        <authorList>
            <person name="Mornico D."/>
        </authorList>
    </citation>
    <scope>NUCLEOTIDE SEQUENCE [LARGE SCALE GENOMIC DNA]</scope>
</reference>
<evidence type="ECO:0000256" key="1">
    <source>
        <dbReference type="SAM" id="Coils"/>
    </source>
</evidence>
<dbReference type="STRING" id="1945520.A1019T_02289"/>
<evidence type="ECO:0000256" key="2">
    <source>
        <dbReference type="SAM" id="MobiDB-lite"/>
    </source>
</evidence>
<dbReference type="AlphaFoldDB" id="A0A1R4EIS5"/>
<organism evidence="3 4">
    <name type="scientific">Psychrobacter pasteurii</name>
    <dbReference type="NCBI Taxonomy" id="1945520"/>
    <lineage>
        <taxon>Bacteria</taxon>
        <taxon>Pseudomonadati</taxon>
        <taxon>Pseudomonadota</taxon>
        <taxon>Gammaproteobacteria</taxon>
        <taxon>Moraxellales</taxon>
        <taxon>Moraxellaceae</taxon>
        <taxon>Psychrobacter</taxon>
    </lineage>
</organism>
<sequence length="188" mass="21615">MNISVSEASKRWGVSRTTIYKKIDDGELSRNSDKKIDTTEMLRVFGSPPSTERTEQNENNVHWTPVNIEAEQENVQLKHQLEMEKLKNVHLQQQVDHHKQLVENYQKQIDQLSKSLDKANASIRDFAQTKLLEMKSNLSVSSISQDENNPKDNHEDSEIVSSESNSKPATNQEAINTKGKKRWWSLSL</sequence>
<keyword evidence="1" id="KW-0175">Coiled coil</keyword>
<name>A0A1R4EIS5_9GAMM</name>
<accession>A0A1R4EIS5</accession>
<gene>
    <name evidence="3" type="ORF">A1019T_02289</name>
</gene>
<proteinExistence type="predicted"/>
<feature type="compositionally biased region" description="Basic residues" evidence="2">
    <location>
        <begin position="178"/>
        <end position="188"/>
    </location>
</feature>
<feature type="region of interest" description="Disordered" evidence="2">
    <location>
        <begin position="141"/>
        <end position="188"/>
    </location>
</feature>
<dbReference type="NCBIfam" id="NF038291">
    <property type="entry name" value="rep_pAB02_ORF2"/>
    <property type="match status" value="1"/>
</dbReference>
<keyword evidence="4" id="KW-1185">Reference proteome</keyword>
<feature type="compositionally biased region" description="Polar residues" evidence="2">
    <location>
        <begin position="159"/>
        <end position="175"/>
    </location>
</feature>
<feature type="coiled-coil region" evidence="1">
    <location>
        <begin position="67"/>
        <end position="122"/>
    </location>
</feature>
<dbReference type="EMBL" id="FUGD01000138">
    <property type="protein sequence ID" value="SJM38299.1"/>
    <property type="molecule type" value="Genomic_DNA"/>
</dbReference>
<protein>
    <submittedName>
        <fullName evidence="3">Uncharacterized protein</fullName>
    </submittedName>
</protein>
<evidence type="ECO:0000313" key="4">
    <source>
        <dbReference type="Proteomes" id="UP000188169"/>
    </source>
</evidence>
<dbReference type="OrthoDB" id="6702069at2"/>
<feature type="compositionally biased region" description="Basic and acidic residues" evidence="2">
    <location>
        <begin position="148"/>
        <end position="157"/>
    </location>
</feature>
<dbReference type="InterPro" id="IPR047783">
    <property type="entry name" value="ORF2/OrfX-like"/>
</dbReference>
<evidence type="ECO:0000313" key="3">
    <source>
        <dbReference type="EMBL" id="SJM38299.1"/>
    </source>
</evidence>
<dbReference type="Proteomes" id="UP000188169">
    <property type="component" value="Unassembled WGS sequence"/>
</dbReference>
<dbReference type="RefSeq" id="WP_077449655.1">
    <property type="nucleotide sequence ID" value="NZ_FUGD01000138.1"/>
</dbReference>